<gene>
    <name evidence="2" type="ORF">E2C01_088906</name>
</gene>
<sequence>MKSPLASPESEFAPGCPTGLLLPAAAWSRGSTTPASRGSRLPGPLATGHEGPRDPRGGGASHL</sequence>
<name>A0A5B7JN51_PORTR</name>
<organism evidence="2 3">
    <name type="scientific">Portunus trituberculatus</name>
    <name type="common">Swimming crab</name>
    <name type="synonym">Neptunus trituberculatus</name>
    <dbReference type="NCBI Taxonomy" id="210409"/>
    <lineage>
        <taxon>Eukaryota</taxon>
        <taxon>Metazoa</taxon>
        <taxon>Ecdysozoa</taxon>
        <taxon>Arthropoda</taxon>
        <taxon>Crustacea</taxon>
        <taxon>Multicrustacea</taxon>
        <taxon>Malacostraca</taxon>
        <taxon>Eumalacostraca</taxon>
        <taxon>Eucarida</taxon>
        <taxon>Decapoda</taxon>
        <taxon>Pleocyemata</taxon>
        <taxon>Brachyura</taxon>
        <taxon>Eubrachyura</taxon>
        <taxon>Portunoidea</taxon>
        <taxon>Portunidae</taxon>
        <taxon>Portuninae</taxon>
        <taxon>Portunus</taxon>
    </lineage>
</organism>
<evidence type="ECO:0000313" key="2">
    <source>
        <dbReference type="EMBL" id="MPC93764.1"/>
    </source>
</evidence>
<reference evidence="2 3" key="1">
    <citation type="submission" date="2019-05" db="EMBL/GenBank/DDBJ databases">
        <title>Another draft genome of Portunus trituberculatus and its Hox gene families provides insights of decapod evolution.</title>
        <authorList>
            <person name="Jeong J.-H."/>
            <person name="Song I."/>
            <person name="Kim S."/>
            <person name="Choi T."/>
            <person name="Kim D."/>
            <person name="Ryu S."/>
            <person name="Kim W."/>
        </authorList>
    </citation>
    <scope>NUCLEOTIDE SEQUENCE [LARGE SCALE GENOMIC DNA]</scope>
    <source>
        <tissue evidence="2">Muscle</tissue>
    </source>
</reference>
<proteinExistence type="predicted"/>
<comment type="caution">
    <text evidence="2">The sequence shown here is derived from an EMBL/GenBank/DDBJ whole genome shotgun (WGS) entry which is preliminary data.</text>
</comment>
<dbReference type="EMBL" id="VSRR010096021">
    <property type="protein sequence ID" value="MPC93764.1"/>
    <property type="molecule type" value="Genomic_DNA"/>
</dbReference>
<feature type="region of interest" description="Disordered" evidence="1">
    <location>
        <begin position="1"/>
        <end position="63"/>
    </location>
</feature>
<accession>A0A5B7JN51</accession>
<protein>
    <submittedName>
        <fullName evidence="2">Uncharacterized protein</fullName>
    </submittedName>
</protein>
<keyword evidence="3" id="KW-1185">Reference proteome</keyword>
<evidence type="ECO:0000256" key="1">
    <source>
        <dbReference type="SAM" id="MobiDB-lite"/>
    </source>
</evidence>
<dbReference type="Proteomes" id="UP000324222">
    <property type="component" value="Unassembled WGS sequence"/>
</dbReference>
<evidence type="ECO:0000313" key="3">
    <source>
        <dbReference type="Proteomes" id="UP000324222"/>
    </source>
</evidence>
<dbReference type="AlphaFoldDB" id="A0A5B7JN51"/>